<evidence type="ECO:0000313" key="2">
    <source>
        <dbReference type="Proteomes" id="UP000640052"/>
    </source>
</evidence>
<accession>A0A919Q8L6</accession>
<evidence type="ECO:0000313" key="1">
    <source>
        <dbReference type="EMBL" id="GIH23526.1"/>
    </source>
</evidence>
<proteinExistence type="predicted"/>
<reference evidence="1" key="1">
    <citation type="submission" date="2021-01" db="EMBL/GenBank/DDBJ databases">
        <title>Whole genome shotgun sequence of Acrocarpospora phusangensis NBRC 108782.</title>
        <authorList>
            <person name="Komaki H."/>
            <person name="Tamura T."/>
        </authorList>
    </citation>
    <scope>NUCLEOTIDE SEQUENCE</scope>
    <source>
        <strain evidence="1">NBRC 108782</strain>
    </source>
</reference>
<protein>
    <submittedName>
        <fullName evidence="1">Uncharacterized protein</fullName>
    </submittedName>
</protein>
<keyword evidence="2" id="KW-1185">Reference proteome</keyword>
<dbReference type="EMBL" id="BOOA01000011">
    <property type="protein sequence ID" value="GIH23526.1"/>
    <property type="molecule type" value="Genomic_DNA"/>
</dbReference>
<name>A0A919Q8L6_9ACTN</name>
<sequence>MHPDRVHQDAGHFDAAGVDALGDALDLRQGHAAAVLDRLRRRQGLGVEPFVVHHQIALLVGDAGADDGDVDRERVIVQPLPAPQFD</sequence>
<dbReference type="RefSeq" id="WP_204040332.1">
    <property type="nucleotide sequence ID" value="NZ_BOOA01000011.1"/>
</dbReference>
<dbReference type="AlphaFoldDB" id="A0A919Q8L6"/>
<gene>
    <name evidence="1" type="ORF">Aph01nite_18360</name>
</gene>
<dbReference type="Proteomes" id="UP000640052">
    <property type="component" value="Unassembled WGS sequence"/>
</dbReference>
<comment type="caution">
    <text evidence="1">The sequence shown here is derived from an EMBL/GenBank/DDBJ whole genome shotgun (WGS) entry which is preliminary data.</text>
</comment>
<organism evidence="1 2">
    <name type="scientific">Acrocarpospora phusangensis</name>
    <dbReference type="NCBI Taxonomy" id="1070424"/>
    <lineage>
        <taxon>Bacteria</taxon>
        <taxon>Bacillati</taxon>
        <taxon>Actinomycetota</taxon>
        <taxon>Actinomycetes</taxon>
        <taxon>Streptosporangiales</taxon>
        <taxon>Streptosporangiaceae</taxon>
        <taxon>Acrocarpospora</taxon>
    </lineage>
</organism>